<dbReference type="RefSeq" id="WP_132543349.1">
    <property type="nucleotide sequence ID" value="NZ_SLWY01000013.1"/>
</dbReference>
<evidence type="ECO:0000313" key="3">
    <source>
        <dbReference type="Proteomes" id="UP000295765"/>
    </source>
</evidence>
<organism evidence="2 3">
    <name type="scientific">Plasticicumulans lactativorans</name>
    <dbReference type="NCBI Taxonomy" id="1133106"/>
    <lineage>
        <taxon>Bacteria</taxon>
        <taxon>Pseudomonadati</taxon>
        <taxon>Pseudomonadota</taxon>
        <taxon>Gammaproteobacteria</taxon>
        <taxon>Candidatus Competibacteraceae</taxon>
        <taxon>Plasticicumulans</taxon>
    </lineage>
</organism>
<dbReference type="OrthoDB" id="147470at2"/>
<keyword evidence="3" id="KW-1185">Reference proteome</keyword>
<reference evidence="2 3" key="1">
    <citation type="submission" date="2019-03" db="EMBL/GenBank/DDBJ databases">
        <title>Genomic Encyclopedia of Type Strains, Phase IV (KMG-IV): sequencing the most valuable type-strain genomes for metagenomic binning, comparative biology and taxonomic classification.</title>
        <authorList>
            <person name="Goeker M."/>
        </authorList>
    </citation>
    <scope>NUCLEOTIDE SEQUENCE [LARGE SCALE GENOMIC DNA]</scope>
    <source>
        <strain evidence="2 3">DSM 25287</strain>
    </source>
</reference>
<name>A0A4V2SCT6_9GAMM</name>
<sequence>MAVEQDTGFTALPDNPFEAPRYHFGMLLGVDDFEAEQGHHRGKHRLHQSWLHGGGVVWGLGVSLDLARGEIRVAPGLALDGSGRELRLDAPACVGLGPWFDRHADDPDLVVTEDGSARVFDVHVLARFRACLARPVPALREPCDGATRDTAYSRFVEGLQLELRPAAAPAVPPPASHRLLLLLDREAPRPAEGGGIDPDDAALLAARDAALALAPAERAAAWRALLAEAAARDAADRAPPAVAEDTPATPYAVAEPADLALGEVLGVRLEPAPGGGWTVTAGTVRIGARATLLPTALLQGLVADAPPPPVDAGGPRFDPAASVLEDTRLTLSVGTPLLDTTVTAAAFALSQFDAASGWTVLPTPVPGYDPVAGTVTLEPAAAFAGTLVRVIARGTGPEPLLGADGVPLAGARGGPPGSRDEGHDFVQTITRTQP</sequence>
<evidence type="ECO:0000313" key="2">
    <source>
        <dbReference type="EMBL" id="TCO80650.1"/>
    </source>
</evidence>
<evidence type="ECO:0000256" key="1">
    <source>
        <dbReference type="SAM" id="MobiDB-lite"/>
    </source>
</evidence>
<feature type="region of interest" description="Disordered" evidence="1">
    <location>
        <begin position="412"/>
        <end position="434"/>
    </location>
</feature>
<gene>
    <name evidence="2" type="ORF">EV699_113128</name>
</gene>
<comment type="caution">
    <text evidence="2">The sequence shown here is derived from an EMBL/GenBank/DDBJ whole genome shotgun (WGS) entry which is preliminary data.</text>
</comment>
<dbReference type="AlphaFoldDB" id="A0A4V2SCT6"/>
<accession>A0A4V2SCT6</accession>
<protein>
    <submittedName>
        <fullName evidence="2">Uncharacterized protein</fullName>
    </submittedName>
</protein>
<dbReference type="EMBL" id="SLWY01000013">
    <property type="protein sequence ID" value="TCO80650.1"/>
    <property type="molecule type" value="Genomic_DNA"/>
</dbReference>
<dbReference type="Proteomes" id="UP000295765">
    <property type="component" value="Unassembled WGS sequence"/>
</dbReference>
<proteinExistence type="predicted"/>